<dbReference type="Proteomes" id="UP001320715">
    <property type="component" value="Unassembled WGS sequence"/>
</dbReference>
<dbReference type="EMBL" id="JAAAML010000002">
    <property type="protein sequence ID" value="MCO6409391.1"/>
    <property type="molecule type" value="Genomic_DNA"/>
</dbReference>
<evidence type="ECO:0000313" key="6">
    <source>
        <dbReference type="Proteomes" id="UP001320715"/>
    </source>
</evidence>
<reference evidence="5 6" key="1">
    <citation type="submission" date="2020-01" db="EMBL/GenBank/DDBJ databases">
        <title>Genomes of bacteria type strains.</title>
        <authorList>
            <person name="Chen J."/>
            <person name="Zhu S."/>
            <person name="Yang J."/>
        </authorList>
    </citation>
    <scope>NUCLEOTIDE SEQUENCE [LARGE SCALE GENOMIC DNA]</scope>
    <source>
        <strain evidence="5 6">DSM 16655</strain>
    </source>
</reference>
<evidence type="ECO:0000256" key="2">
    <source>
        <dbReference type="SAM" id="Coils"/>
    </source>
</evidence>
<name>A0ABT1CT71_9HYPH</name>
<accession>A0ABT1CT71</accession>
<feature type="compositionally biased region" description="Low complexity" evidence="3">
    <location>
        <begin position="445"/>
        <end position="461"/>
    </location>
</feature>
<protein>
    <submittedName>
        <fullName evidence="5">Efflux RND transporter periplasmic adaptor subunit</fullName>
    </submittedName>
</protein>
<feature type="coiled-coil region" evidence="2">
    <location>
        <begin position="217"/>
        <end position="251"/>
    </location>
</feature>
<keyword evidence="4" id="KW-0472">Membrane</keyword>
<feature type="region of interest" description="Disordered" evidence="3">
    <location>
        <begin position="435"/>
        <end position="461"/>
    </location>
</feature>
<keyword evidence="2" id="KW-0175">Coiled coil</keyword>
<dbReference type="Gene3D" id="2.40.420.20">
    <property type="match status" value="1"/>
</dbReference>
<dbReference type="Gene3D" id="2.40.50.100">
    <property type="match status" value="1"/>
</dbReference>
<proteinExistence type="inferred from homology"/>
<keyword evidence="6" id="KW-1185">Reference proteome</keyword>
<organism evidence="5 6">
    <name type="scientific">Hoeflea alexandrii</name>
    <dbReference type="NCBI Taxonomy" id="288436"/>
    <lineage>
        <taxon>Bacteria</taxon>
        <taxon>Pseudomonadati</taxon>
        <taxon>Pseudomonadota</taxon>
        <taxon>Alphaproteobacteria</taxon>
        <taxon>Hyphomicrobiales</taxon>
        <taxon>Rhizobiaceae</taxon>
        <taxon>Hoeflea</taxon>
    </lineage>
</organism>
<dbReference type="PANTHER" id="PTHR30469">
    <property type="entry name" value="MULTIDRUG RESISTANCE PROTEIN MDTA"/>
    <property type="match status" value="1"/>
</dbReference>
<dbReference type="Gene3D" id="1.10.287.470">
    <property type="entry name" value="Helix hairpin bin"/>
    <property type="match status" value="1"/>
</dbReference>
<dbReference type="NCBIfam" id="TIGR01730">
    <property type="entry name" value="RND_mfp"/>
    <property type="match status" value="1"/>
</dbReference>
<dbReference type="RefSeq" id="WP_152010281.1">
    <property type="nucleotide sequence ID" value="NZ_JAAAML010000002.1"/>
</dbReference>
<keyword evidence="4" id="KW-0812">Transmembrane</keyword>
<dbReference type="InterPro" id="IPR006143">
    <property type="entry name" value="RND_pump_MFP"/>
</dbReference>
<evidence type="ECO:0000313" key="5">
    <source>
        <dbReference type="EMBL" id="MCO6409391.1"/>
    </source>
</evidence>
<feature type="transmembrane region" description="Helical" evidence="4">
    <location>
        <begin position="27"/>
        <end position="48"/>
    </location>
</feature>
<evidence type="ECO:0000256" key="1">
    <source>
        <dbReference type="ARBA" id="ARBA00009477"/>
    </source>
</evidence>
<sequence>MLDKADKPLDVPLEPSRARSPSARLGFLRPLVQFALMALVLAGAWLAMQSLAASKRERTPRPFTPLVYTVETAAAERADNRPDIRLYGQVETGRNVDLRTTVSGDVVEIHPDMVAGRRVAEGTVLLRIDPFAYEGALVEARANLASTRAAIAEIDARLASEREQLEASEAQLELGRADLERALSLADSGALTDKEVDARRLIVSQREQASSQRRNNILIAEAQRTQQEANAERLEWKIREAQRRLEETALIAPFDGIISDETVETGRSVNANEVVASIYDDTALDVKFTLTNAQYGRMATDTDPLVGRQVELGWSVGGTRYTWPAVIDRIGARVTAERGGVEVFARIGEADNPVQLRPGAFVSLTVPDRIWPETFRLPETAVRNSDHVFVVVDGKLERRAVRLIAWDGEDAIVDGSLEDGDTVLVTRLTEATEGVRVREPSVGGAASDPQQPSAPAVDAGE</sequence>
<comment type="caution">
    <text evidence="5">The sequence shown here is derived from an EMBL/GenBank/DDBJ whole genome shotgun (WGS) entry which is preliminary data.</text>
</comment>
<keyword evidence="4" id="KW-1133">Transmembrane helix</keyword>
<feature type="coiled-coil region" evidence="2">
    <location>
        <begin position="137"/>
        <end position="182"/>
    </location>
</feature>
<evidence type="ECO:0000256" key="3">
    <source>
        <dbReference type="SAM" id="MobiDB-lite"/>
    </source>
</evidence>
<dbReference type="SUPFAM" id="SSF111369">
    <property type="entry name" value="HlyD-like secretion proteins"/>
    <property type="match status" value="2"/>
</dbReference>
<gene>
    <name evidence="5" type="ORF">GTW23_14495</name>
</gene>
<evidence type="ECO:0000256" key="4">
    <source>
        <dbReference type="SAM" id="Phobius"/>
    </source>
</evidence>
<dbReference type="Gene3D" id="2.40.30.170">
    <property type="match status" value="1"/>
</dbReference>
<comment type="similarity">
    <text evidence="1">Belongs to the membrane fusion protein (MFP) (TC 8.A.1) family.</text>
</comment>